<feature type="domain" description="DUF7906" evidence="3">
    <location>
        <begin position="56"/>
        <end position="293"/>
    </location>
</feature>
<evidence type="ECO:0000256" key="1">
    <source>
        <dbReference type="SAM" id="Phobius"/>
    </source>
</evidence>
<proteinExistence type="predicted"/>
<accession>A0AAN8V9V7</accession>
<feature type="signal peptide" evidence="2">
    <location>
        <begin position="1"/>
        <end position="22"/>
    </location>
</feature>
<dbReference type="InterPro" id="IPR057228">
    <property type="entry name" value="DUF7906"/>
</dbReference>
<keyword evidence="1" id="KW-0812">Transmembrane</keyword>
<keyword evidence="5" id="KW-1185">Reference proteome</keyword>
<evidence type="ECO:0000313" key="4">
    <source>
        <dbReference type="EMBL" id="KAK6930295.1"/>
    </source>
</evidence>
<dbReference type="PANTHER" id="PTHR31515">
    <property type="entry name" value="TRANSMEMBRANE PROTEIN-RELATED"/>
    <property type="match status" value="1"/>
</dbReference>
<keyword evidence="1" id="KW-1133">Transmembrane helix</keyword>
<dbReference type="Proteomes" id="UP001370490">
    <property type="component" value="Unassembled WGS sequence"/>
</dbReference>
<name>A0AAN8V9V7_9MAGN</name>
<feature type="transmembrane region" description="Helical" evidence="1">
    <location>
        <begin position="707"/>
        <end position="725"/>
    </location>
</feature>
<organism evidence="4 5">
    <name type="scientific">Dillenia turbinata</name>
    <dbReference type="NCBI Taxonomy" id="194707"/>
    <lineage>
        <taxon>Eukaryota</taxon>
        <taxon>Viridiplantae</taxon>
        <taxon>Streptophyta</taxon>
        <taxon>Embryophyta</taxon>
        <taxon>Tracheophyta</taxon>
        <taxon>Spermatophyta</taxon>
        <taxon>Magnoliopsida</taxon>
        <taxon>eudicotyledons</taxon>
        <taxon>Gunneridae</taxon>
        <taxon>Pentapetalae</taxon>
        <taxon>Dilleniales</taxon>
        <taxon>Dilleniaceae</taxon>
        <taxon>Dillenia</taxon>
    </lineage>
</organism>
<keyword evidence="2" id="KW-0732">Signal</keyword>
<dbReference type="Pfam" id="PF25483">
    <property type="entry name" value="DUF7906"/>
    <property type="match status" value="1"/>
</dbReference>
<reference evidence="4 5" key="1">
    <citation type="submission" date="2023-12" db="EMBL/GenBank/DDBJ databases">
        <title>A high-quality genome assembly for Dillenia turbinata (Dilleniales).</title>
        <authorList>
            <person name="Chanderbali A."/>
        </authorList>
    </citation>
    <scope>NUCLEOTIDE SEQUENCE [LARGE SCALE GENOMIC DNA]</scope>
    <source>
        <strain evidence="4">LSX21</strain>
        <tissue evidence="4">Leaf</tissue>
    </source>
</reference>
<dbReference type="PANTHER" id="PTHR31515:SF0">
    <property type="entry name" value="TRANSMEMBRANE PROTEIN"/>
    <property type="match status" value="1"/>
</dbReference>
<comment type="caution">
    <text evidence="4">The sequence shown here is derived from an EMBL/GenBank/DDBJ whole genome shotgun (WGS) entry which is preliminary data.</text>
</comment>
<dbReference type="EMBL" id="JBAMMX010000012">
    <property type="protein sequence ID" value="KAK6930295.1"/>
    <property type="molecule type" value="Genomic_DNA"/>
</dbReference>
<feature type="chain" id="PRO_5042948230" description="DUF7906 domain-containing protein" evidence="2">
    <location>
        <begin position="23"/>
        <end position="730"/>
    </location>
</feature>
<dbReference type="AlphaFoldDB" id="A0AAN8V9V7"/>
<gene>
    <name evidence="4" type="ORF">RJ641_004389</name>
</gene>
<evidence type="ECO:0000313" key="5">
    <source>
        <dbReference type="Proteomes" id="UP001370490"/>
    </source>
</evidence>
<evidence type="ECO:0000259" key="3">
    <source>
        <dbReference type="Pfam" id="PF25483"/>
    </source>
</evidence>
<evidence type="ECO:0000256" key="2">
    <source>
        <dbReference type="SAM" id="SignalP"/>
    </source>
</evidence>
<sequence>MKWVSAVVLILVLSSTVWRSESAPQAFRRDPEHPHWHHGAFHDVVDSVRSDVPFGVPLEVNVVLVGFNGDGGYRYSVDAHKLEEFLRIGFPTHRPSCLETGKPLGIEHHITYNTYPPELIALEKALKEAIVPAGTARELPLFEVEATAMEPVFQKLYSFIFFTHGDYSAHEMDGPLPSAIFIVNFVKVRMDPENKEIDLDNLMYGKIRPLNEEEMKKQEGDYIYRYCYNGGGASQVWLGNGRFVVINLSAGTCTYGKIETEEGSVSGDHHTHDTFVGHLATLVSTTIEHVIAPDVRYNIMEKGHNYSIDIKAIEEEVKKMVHYEQEVVIVGGSHALHRHEKLAIAVSKAMCGHSLQETKKDGRFPVHTKMYLDGAILRYEMERSADVLAAGLLEMADPSLSSKFFVCQSWMDAEGSSDSILKHKPLWASYNPKNCKDKKKKGEKKKQGDLNRTYGTRVIPVFVLSFSEVDKHLKMEDESLVWTSNDVVIVLEHQNEKIPLSYVSETERRHVIPSLAQRHILAGLASTVGGLSAPYEKASHVHERPVVNWLWASGCHPFGPFSNISQISQMLQDVALRSTVYARVDSALCRIRETSEAVQSFAAEYLKTPFGEPVKGKKIKMSTELWLERFYKKMTSMAEPFPHDLDLEEQLVDLSSLLYDHRLQEAHLNSSEIFQSSIFTQLCVDHVLANEMEKMRCCDIGQFHRPLSVAAFFFFFFVYFLVIFFSSPVR</sequence>
<protein>
    <recommendedName>
        <fullName evidence="3">DUF7906 domain-containing protein</fullName>
    </recommendedName>
</protein>
<keyword evidence="1" id="KW-0472">Membrane</keyword>